<dbReference type="Proteomes" id="UP000192761">
    <property type="component" value="Unassembled WGS sequence"/>
</dbReference>
<evidence type="ECO:0000313" key="1">
    <source>
        <dbReference type="EMBL" id="SMC26150.1"/>
    </source>
</evidence>
<organism evidence="1 2">
    <name type="scientific">Andreprevotia lacus DSM 23236</name>
    <dbReference type="NCBI Taxonomy" id="1121001"/>
    <lineage>
        <taxon>Bacteria</taxon>
        <taxon>Pseudomonadati</taxon>
        <taxon>Pseudomonadota</taxon>
        <taxon>Betaproteobacteria</taxon>
        <taxon>Neisseriales</taxon>
        <taxon>Chitinibacteraceae</taxon>
        <taxon>Andreprevotia</taxon>
    </lineage>
</organism>
<keyword evidence="2" id="KW-1185">Reference proteome</keyword>
<dbReference type="AlphaFoldDB" id="A0A1W1XQ79"/>
<dbReference type="OrthoDB" id="9342822at2"/>
<name>A0A1W1XQ79_9NEIS</name>
<reference evidence="1 2" key="1">
    <citation type="submission" date="2017-04" db="EMBL/GenBank/DDBJ databases">
        <authorList>
            <person name="Afonso C.L."/>
            <person name="Miller P.J."/>
            <person name="Scott M.A."/>
            <person name="Spackman E."/>
            <person name="Goraichik I."/>
            <person name="Dimitrov K.M."/>
            <person name="Suarez D.L."/>
            <person name="Swayne D.E."/>
        </authorList>
    </citation>
    <scope>NUCLEOTIDE SEQUENCE [LARGE SCALE GENOMIC DNA]</scope>
    <source>
        <strain evidence="1 2">DSM 23236</strain>
    </source>
</reference>
<proteinExistence type="predicted"/>
<dbReference type="RefSeq" id="WP_084091021.1">
    <property type="nucleotide sequence ID" value="NZ_FWXD01000013.1"/>
</dbReference>
<protein>
    <submittedName>
        <fullName evidence="1">Uncharacterized protein</fullName>
    </submittedName>
</protein>
<accession>A0A1W1XQ79</accession>
<sequence>MLRLIWRIALSVGRIVLALLLCLAALLAWRYWPRADAFYLTQADLADRNYLQTRARLLDQAGGGTAGFDLSRAYSSVFAHRITSGQRWVIGYRQYQAGSPLWTDSAGFRKLTIVVPPLKFGSVQTLPAGPLLLAIETSGGSAWPHDACSFQLASGQVVLDARSRRLKVAIRGEMSAARSVHDSDCGVTHPINEQFIASPISLTELTPWLGKAGKYPYDESYRH</sequence>
<evidence type="ECO:0000313" key="2">
    <source>
        <dbReference type="Proteomes" id="UP000192761"/>
    </source>
</evidence>
<gene>
    <name evidence="1" type="ORF">SAMN02745857_02373</name>
</gene>
<dbReference type="EMBL" id="FWXD01000013">
    <property type="protein sequence ID" value="SMC26150.1"/>
    <property type="molecule type" value="Genomic_DNA"/>
</dbReference>